<protein>
    <recommendedName>
        <fullName evidence="1">Xaa-Pro dipeptidyl-peptidase-like domain-containing protein</fullName>
    </recommendedName>
</protein>
<dbReference type="Gene3D" id="3.40.50.1820">
    <property type="entry name" value="alpha/beta hydrolase"/>
    <property type="match status" value="1"/>
</dbReference>
<dbReference type="SUPFAM" id="SSF53474">
    <property type="entry name" value="alpha/beta-Hydrolases"/>
    <property type="match status" value="1"/>
</dbReference>
<dbReference type="EMBL" id="UINC01085869">
    <property type="protein sequence ID" value="SVC33801.1"/>
    <property type="molecule type" value="Genomic_DNA"/>
</dbReference>
<proteinExistence type="predicted"/>
<dbReference type="AlphaFoldDB" id="A0A382LFZ8"/>
<gene>
    <name evidence="2" type="ORF">METZ01_LOCUS286655</name>
</gene>
<sequence length="93" mass="10152">VTLLLSLLVLSMLAGGAPANPANGLAIKQDWISMPDGVRLAVDLYMPAGHGADGRFPVIVEYLPYRKTESRARNTALYSYFVNRGYVLARVDI</sequence>
<name>A0A382LFZ8_9ZZZZ</name>
<evidence type="ECO:0000313" key="2">
    <source>
        <dbReference type="EMBL" id="SVC33801.1"/>
    </source>
</evidence>
<evidence type="ECO:0000259" key="1">
    <source>
        <dbReference type="Pfam" id="PF02129"/>
    </source>
</evidence>
<organism evidence="2">
    <name type="scientific">marine metagenome</name>
    <dbReference type="NCBI Taxonomy" id="408172"/>
    <lineage>
        <taxon>unclassified sequences</taxon>
        <taxon>metagenomes</taxon>
        <taxon>ecological metagenomes</taxon>
    </lineage>
</organism>
<accession>A0A382LFZ8</accession>
<dbReference type="InterPro" id="IPR029058">
    <property type="entry name" value="AB_hydrolase_fold"/>
</dbReference>
<feature type="non-terminal residue" evidence="2">
    <location>
        <position position="1"/>
    </location>
</feature>
<reference evidence="2" key="1">
    <citation type="submission" date="2018-05" db="EMBL/GenBank/DDBJ databases">
        <authorList>
            <person name="Lanie J.A."/>
            <person name="Ng W.-L."/>
            <person name="Kazmierczak K.M."/>
            <person name="Andrzejewski T.M."/>
            <person name="Davidsen T.M."/>
            <person name="Wayne K.J."/>
            <person name="Tettelin H."/>
            <person name="Glass J.I."/>
            <person name="Rusch D."/>
            <person name="Podicherti R."/>
            <person name="Tsui H.-C.T."/>
            <person name="Winkler M.E."/>
        </authorList>
    </citation>
    <scope>NUCLEOTIDE SEQUENCE</scope>
</reference>
<feature type="non-terminal residue" evidence="2">
    <location>
        <position position="93"/>
    </location>
</feature>
<dbReference type="Pfam" id="PF02129">
    <property type="entry name" value="Peptidase_S15"/>
    <property type="match status" value="1"/>
</dbReference>
<feature type="domain" description="Xaa-Pro dipeptidyl-peptidase-like" evidence="1">
    <location>
        <begin position="36"/>
        <end position="93"/>
    </location>
</feature>
<dbReference type="GO" id="GO:0016787">
    <property type="term" value="F:hydrolase activity"/>
    <property type="evidence" value="ECO:0007669"/>
    <property type="project" value="InterPro"/>
</dbReference>
<dbReference type="InterPro" id="IPR000383">
    <property type="entry name" value="Xaa-Pro-like_dom"/>
</dbReference>